<organism evidence="3 4">
    <name type="scientific">Pseudaquabacterium pictum</name>
    <dbReference type="NCBI Taxonomy" id="2315236"/>
    <lineage>
        <taxon>Bacteria</taxon>
        <taxon>Pseudomonadati</taxon>
        <taxon>Pseudomonadota</taxon>
        <taxon>Betaproteobacteria</taxon>
        <taxon>Burkholderiales</taxon>
        <taxon>Sphaerotilaceae</taxon>
        <taxon>Pseudaquabacterium</taxon>
    </lineage>
</organism>
<keyword evidence="2" id="KW-0732">Signal</keyword>
<comment type="caution">
    <text evidence="3">The sequence shown here is derived from an EMBL/GenBank/DDBJ whole genome shotgun (WGS) entry which is preliminary data.</text>
</comment>
<dbReference type="RefSeq" id="WP_137731205.1">
    <property type="nucleotide sequence ID" value="NZ_BJCL01000001.1"/>
</dbReference>
<feature type="compositionally biased region" description="Basic and acidic residues" evidence="1">
    <location>
        <begin position="91"/>
        <end position="109"/>
    </location>
</feature>
<feature type="signal peptide" evidence="2">
    <location>
        <begin position="1"/>
        <end position="26"/>
    </location>
</feature>
<name>A0A480AM39_9BURK</name>
<feature type="chain" id="PRO_5019792101" evidence="2">
    <location>
        <begin position="27"/>
        <end position="176"/>
    </location>
</feature>
<dbReference type="Proteomes" id="UP000301751">
    <property type="component" value="Unassembled WGS sequence"/>
</dbReference>
<evidence type="ECO:0000313" key="3">
    <source>
        <dbReference type="EMBL" id="GCL61457.1"/>
    </source>
</evidence>
<accession>A0A480AM39</accession>
<keyword evidence="4" id="KW-1185">Reference proteome</keyword>
<dbReference type="AlphaFoldDB" id="A0A480AM39"/>
<dbReference type="OrthoDB" id="5298561at2"/>
<reference evidence="4" key="1">
    <citation type="submission" date="2019-03" db="EMBL/GenBank/DDBJ databases">
        <title>Aquabacterium pictum sp.nov., the first bacteriochlorophyll a-containing freshwater bacterium in the genus Aquabacterium of the class Betaproteobacteria.</title>
        <authorList>
            <person name="Hirose S."/>
            <person name="Tank M."/>
            <person name="Hara E."/>
            <person name="Tamaki H."/>
            <person name="Takaichi S."/>
            <person name="Haruta S."/>
            <person name="Hanada S."/>
        </authorList>
    </citation>
    <scope>NUCLEOTIDE SEQUENCE [LARGE SCALE GENOMIC DNA]</scope>
    <source>
        <strain evidence="4">W35</strain>
    </source>
</reference>
<dbReference type="EMBL" id="BJCL01000001">
    <property type="protein sequence ID" value="GCL61457.1"/>
    <property type="molecule type" value="Genomic_DNA"/>
</dbReference>
<feature type="compositionally biased region" description="Low complexity" evidence="1">
    <location>
        <begin position="75"/>
        <end position="90"/>
    </location>
</feature>
<feature type="region of interest" description="Disordered" evidence="1">
    <location>
        <begin position="66"/>
        <end position="109"/>
    </location>
</feature>
<evidence type="ECO:0000313" key="4">
    <source>
        <dbReference type="Proteomes" id="UP000301751"/>
    </source>
</evidence>
<evidence type="ECO:0000256" key="2">
    <source>
        <dbReference type="SAM" id="SignalP"/>
    </source>
</evidence>
<sequence length="176" mass="19287">MSRSFRLLLVACAALPGLLHPAAVLAQGVSVYRCPGPPVLYTDALTAEEARDRGCRTIEGAPITIVQTPRPRPPANATSAPAPATSAARPGDPKVDPAAQRQRDTDARRILEAELKREEERLAVLKREYNNGEPERRGDERNYQNYLDRVAQMKAGILRSESDVAALKRELSKLPP</sequence>
<proteinExistence type="predicted"/>
<evidence type="ECO:0000256" key="1">
    <source>
        <dbReference type="SAM" id="MobiDB-lite"/>
    </source>
</evidence>
<gene>
    <name evidence="3" type="ORF">AQPW35_05380</name>
</gene>
<protein>
    <submittedName>
        <fullName evidence="3">Uncharacterized protein</fullName>
    </submittedName>
</protein>